<dbReference type="STRING" id="867904.Metho_0631"/>
<dbReference type="HOGENOM" id="CLU_830865_0_0_2"/>
<proteinExistence type="predicted"/>
<feature type="transmembrane region" description="Helical" evidence="1">
    <location>
        <begin position="287"/>
        <end position="306"/>
    </location>
</feature>
<dbReference type="OrthoDB" id="124664at2157"/>
<keyword evidence="1" id="KW-1133">Transmembrane helix</keyword>
<keyword evidence="4" id="KW-1185">Reference proteome</keyword>
<feature type="domain" description="CO dehydrogenase/acetyl-CoA synthase delta subunit TIM barrel" evidence="2">
    <location>
        <begin position="58"/>
        <end position="177"/>
    </location>
</feature>
<dbReference type="GeneID" id="14407763"/>
<dbReference type="AlphaFoldDB" id="L0KTZ9"/>
<keyword evidence="1" id="KW-0472">Membrane</keyword>
<dbReference type="NCBIfam" id="NF040863">
    <property type="entry name" value="HgcA_corrinoid"/>
    <property type="match status" value="1"/>
</dbReference>
<evidence type="ECO:0000256" key="1">
    <source>
        <dbReference type="SAM" id="Phobius"/>
    </source>
</evidence>
<feature type="transmembrane region" description="Helical" evidence="1">
    <location>
        <begin position="260"/>
        <end position="281"/>
    </location>
</feature>
<sequence>MTSEKNSSASCSCAPRSDKNQFITLTSKMQASEILTTTSGLTLKNRLDHVFARLGVNRTGHTVKPGLYKLGNPTSESLVFASANYTLSFDAVRLQVLTGYILVLDTKGINVWCAAGKGTFGTDELVKRIMWSGLSNIVRHRTVIVPQLGAPGISAHEVQNRSGFKVEFGPVRASDLPEYLKTHKATPEMRRVHFALKDRLVLTPVELRHAIVPTIAAAIILYLLAGPLAALAAITTVITGTVLFPALLPLIPTHDFSTKGLILGLLVAIPFTISFAANPVMPLLTKAIISLALIVTMPATTAYLALNFTGCTTFTSRTGVKKEIYRYVPIIALLAGCGILLLMILGAMRFMELV</sequence>
<dbReference type="Gene3D" id="3.40.50.11600">
    <property type="match status" value="1"/>
</dbReference>
<protein>
    <submittedName>
        <fullName evidence="3">CO dehydrogenase/acetyl-CoA synthase gamma subunit (Corrinoid Fe-S protein)</fullName>
    </submittedName>
</protein>
<feature type="transmembrane region" description="Helical" evidence="1">
    <location>
        <begin position="327"/>
        <end position="348"/>
    </location>
</feature>
<dbReference type="Proteomes" id="UP000010866">
    <property type="component" value="Chromosome"/>
</dbReference>
<name>L0KTZ9_METHD</name>
<dbReference type="EMBL" id="CP003362">
    <property type="protein sequence ID" value="AGB48887.1"/>
    <property type="molecule type" value="Genomic_DNA"/>
</dbReference>
<keyword evidence="1" id="KW-0812">Transmembrane</keyword>
<gene>
    <name evidence="3" type="ordered locus">Metho_0631</name>
</gene>
<dbReference type="Pfam" id="PF03599">
    <property type="entry name" value="CdhD"/>
    <property type="match status" value="1"/>
</dbReference>
<organism evidence="3 4">
    <name type="scientific">Methanomethylovorans hollandica (strain DSM 15978 / NBRC 107637 / DMS1)</name>
    <dbReference type="NCBI Taxonomy" id="867904"/>
    <lineage>
        <taxon>Archaea</taxon>
        <taxon>Methanobacteriati</taxon>
        <taxon>Methanobacteriota</taxon>
        <taxon>Stenosarchaea group</taxon>
        <taxon>Methanomicrobia</taxon>
        <taxon>Methanosarcinales</taxon>
        <taxon>Methanosarcinaceae</taxon>
        <taxon>Methanomethylovorans</taxon>
    </lineage>
</organism>
<evidence type="ECO:0000313" key="4">
    <source>
        <dbReference type="Proteomes" id="UP000010866"/>
    </source>
</evidence>
<accession>L0KTZ9</accession>
<dbReference type="InterPro" id="IPR016041">
    <property type="entry name" value="Ac-CoA_synth_d_su_TIM-brl"/>
</dbReference>
<reference evidence="4" key="1">
    <citation type="submission" date="2012-02" db="EMBL/GenBank/DDBJ databases">
        <title>Complete sequence of chromosome of Methanomethylovorans hollandica DSM 15978.</title>
        <authorList>
            <person name="Lucas S."/>
            <person name="Copeland A."/>
            <person name="Lapidus A."/>
            <person name="Glavina del Rio T."/>
            <person name="Dalin E."/>
            <person name="Tice H."/>
            <person name="Bruce D."/>
            <person name="Goodwin L."/>
            <person name="Pitluck S."/>
            <person name="Peters L."/>
            <person name="Mikhailova N."/>
            <person name="Held B."/>
            <person name="Kyrpides N."/>
            <person name="Mavromatis K."/>
            <person name="Ivanova N."/>
            <person name="Brettin T."/>
            <person name="Detter J.C."/>
            <person name="Han C."/>
            <person name="Larimer F."/>
            <person name="Land M."/>
            <person name="Hauser L."/>
            <person name="Markowitz V."/>
            <person name="Cheng J.-F."/>
            <person name="Hugenholtz P."/>
            <person name="Woyke T."/>
            <person name="Wu D."/>
            <person name="Spring S."/>
            <person name="Schroeder M."/>
            <person name="Brambilla E."/>
            <person name="Klenk H.-P."/>
            <person name="Eisen J.A."/>
        </authorList>
    </citation>
    <scope>NUCLEOTIDE SEQUENCE [LARGE SCALE GENOMIC DNA]</scope>
    <source>
        <strain evidence="4">DSM 15978 / NBRC 107637 / DMS1</strain>
    </source>
</reference>
<dbReference type="KEGG" id="mhz:Metho_0631"/>
<evidence type="ECO:0000313" key="3">
    <source>
        <dbReference type="EMBL" id="AGB48887.1"/>
    </source>
</evidence>
<dbReference type="RefSeq" id="WP_015324055.1">
    <property type="nucleotide sequence ID" value="NC_019977.1"/>
</dbReference>
<evidence type="ECO:0000259" key="2">
    <source>
        <dbReference type="Pfam" id="PF03599"/>
    </source>
</evidence>